<dbReference type="Gene3D" id="2.170.150.20">
    <property type="entry name" value="Peptide methionine sulfoxide reductase"/>
    <property type="match status" value="1"/>
</dbReference>
<dbReference type="InterPro" id="IPR034750">
    <property type="entry name" value="CULT"/>
</dbReference>
<evidence type="ECO:0000313" key="4">
    <source>
        <dbReference type="Proteomes" id="UP000319462"/>
    </source>
</evidence>
<evidence type="ECO:0000259" key="2">
    <source>
        <dbReference type="PROSITE" id="PS51788"/>
    </source>
</evidence>
<dbReference type="PROSITE" id="PS51788">
    <property type="entry name" value="CULT"/>
    <property type="match status" value="1"/>
</dbReference>
<name>A0A3P3YZB9_LEIBR</name>
<reference evidence="3 4" key="1">
    <citation type="submission" date="2018-09" db="EMBL/GenBank/DDBJ databases">
        <authorList>
            <person name="Peiro R."/>
            <person name="Begona"/>
            <person name="Cbmso G."/>
            <person name="Lopez M."/>
            <person name="Gonzalez S."/>
        </authorList>
    </citation>
    <scope>NUCLEOTIDE SEQUENCE [LARGE SCALE GENOMIC DNA]</scope>
</reference>
<protein>
    <submittedName>
        <fullName evidence="3">Hypothetical_protein</fullName>
    </submittedName>
</protein>
<feature type="domain" description="CULT" evidence="2">
    <location>
        <begin position="23"/>
        <end position="365"/>
    </location>
</feature>
<organism evidence="3 4">
    <name type="scientific">Leishmania braziliensis MHOM/BR/75/M2904</name>
    <dbReference type="NCBI Taxonomy" id="420245"/>
    <lineage>
        <taxon>Eukaryota</taxon>
        <taxon>Discoba</taxon>
        <taxon>Euglenozoa</taxon>
        <taxon>Kinetoplastea</taxon>
        <taxon>Metakinetoplastina</taxon>
        <taxon>Trypanosomatida</taxon>
        <taxon>Trypanosomatidae</taxon>
        <taxon>Leishmaniinae</taxon>
        <taxon>Leishmania</taxon>
        <taxon>Leishmania braziliensis species complex</taxon>
    </lineage>
</organism>
<dbReference type="KEGG" id="lbz:LBRM_09_0590"/>
<dbReference type="VEuPathDB" id="TriTrypDB:LbrM.09.0590"/>
<accession>A0A3P3YZB9</accession>
<feature type="compositionally biased region" description="Basic and acidic residues" evidence="1">
    <location>
        <begin position="238"/>
        <end position="248"/>
    </location>
</feature>
<feature type="compositionally biased region" description="Polar residues" evidence="1">
    <location>
        <begin position="255"/>
        <end position="268"/>
    </location>
</feature>
<dbReference type="Proteomes" id="UP000319462">
    <property type="component" value="Chromosome 9"/>
</dbReference>
<gene>
    <name evidence="3" type="ORF">LBRM2904_09.0580</name>
</gene>
<evidence type="ECO:0000313" key="3">
    <source>
        <dbReference type="EMBL" id="SYZ63276.1"/>
    </source>
</evidence>
<feature type="compositionally biased region" description="Low complexity" evidence="1">
    <location>
        <begin position="314"/>
        <end position="329"/>
    </location>
</feature>
<feature type="region of interest" description="Disordered" evidence="1">
    <location>
        <begin position="474"/>
        <end position="497"/>
    </location>
</feature>
<feature type="compositionally biased region" description="Polar residues" evidence="1">
    <location>
        <begin position="221"/>
        <end position="230"/>
    </location>
</feature>
<dbReference type="AlphaFoldDB" id="A0A3P3YZB9"/>
<dbReference type="EMBL" id="LS997608">
    <property type="protein sequence ID" value="SYZ63276.1"/>
    <property type="molecule type" value="Genomic_DNA"/>
</dbReference>
<sequence>MSASPPSLSTAAASVTPRPPDTVAALLCDNCRCPIGSLWDVLPAEAAVPAWREQVYSYELDLFADGSPPIQAYSATNPNAHRFDLLRLTPYVTVHRASAPSSAAPPLDVGASQAYNRDTSTTVAAPLDAEKCEGPVQVEDASTAPAQPADATGPHDIASTTLHAPPFVECDTCVYSSEHSFFSGYAWCFCTCGNCGAFLGWGFAALDRLHAAQRLRRSDKSGSMSETSNDNRIRKKGARQEEEVRQAEAEIDTAAATSSSQPAESNSAPVVLTARALDQHQQSPCGEDEPCRSSAHASDLSPPHDSNDDDSDEYTSTTTVTDSNGSDDSNAIGGSGHHRGGQMHISTGVAPDFIGIIITHCTGEPDYPIASLIREVEWRTARQRRRKRVQALTRHLRALLPEVRDSYHAHEIYHNFHTMEQLLYATPIFPLPRTSGGSAATVTAPLSDVDEDGVPISMHAAVEAARIAVARQMNSDNSRDVNGSGCHSSSHEGDDSS</sequence>
<feature type="region of interest" description="Disordered" evidence="1">
    <location>
        <begin position="215"/>
        <end position="344"/>
    </location>
</feature>
<evidence type="ECO:0000256" key="1">
    <source>
        <dbReference type="SAM" id="MobiDB-lite"/>
    </source>
</evidence>
<proteinExistence type="predicted"/>
<dbReference type="RefSeq" id="XP_001562675.2">
    <property type="nucleotide sequence ID" value="XM_001562625.2"/>
</dbReference>